<dbReference type="PANTHER" id="PTHR43104:SF2">
    <property type="entry name" value="L-2-HYDROXYGLUTARATE DEHYDROGENASE, MITOCHONDRIAL"/>
    <property type="match status" value="1"/>
</dbReference>
<dbReference type="InterPro" id="IPR036188">
    <property type="entry name" value="FAD/NAD-bd_sf"/>
</dbReference>
<dbReference type="SUPFAM" id="SSF51905">
    <property type="entry name" value="FAD/NAD(P)-binding domain"/>
    <property type="match status" value="1"/>
</dbReference>
<evidence type="ECO:0000259" key="6">
    <source>
        <dbReference type="Pfam" id="PF01266"/>
    </source>
</evidence>
<dbReference type="Pfam" id="PF01266">
    <property type="entry name" value="DAO"/>
    <property type="match status" value="1"/>
</dbReference>
<accession>A0A128A1D0</accession>
<organism evidence="7 8">
    <name type="scientific">Nitrosotalea devaniterrae</name>
    <dbReference type="NCBI Taxonomy" id="1078905"/>
    <lineage>
        <taxon>Archaea</taxon>
        <taxon>Nitrososphaerota</taxon>
        <taxon>Nitrososphaeria</taxon>
        <taxon>Nitrosotaleales</taxon>
        <taxon>Nitrosotaleaceae</taxon>
        <taxon>Nitrosotalea</taxon>
    </lineage>
</organism>
<gene>
    <name evidence="7" type="ORF">NDEV_0362</name>
</gene>
<name>A0A128A1D0_9ARCH</name>
<dbReference type="PANTHER" id="PTHR43104">
    <property type="entry name" value="L-2-HYDROXYGLUTARATE DEHYDROGENASE, MITOCHONDRIAL"/>
    <property type="match status" value="1"/>
</dbReference>
<keyword evidence="2" id="KW-0285">Flavoprotein</keyword>
<dbReference type="EMBL" id="LN890280">
    <property type="protein sequence ID" value="CUR51127.1"/>
    <property type="molecule type" value="Genomic_DNA"/>
</dbReference>
<keyword evidence="4" id="KW-0560">Oxidoreductase</keyword>
<sequence>MPYVLLTNPLNETSSDLIMLEKFDVAIIGGGLLGTSISYWLSSLYDIKIAVVEKEQDVGMHTSSRNTGVVHSPFYLNPEKKAKLAKAAFLSHAMWKTFAEKRGLPWNVVGTIEVALDETQHKILEKYMAWGPKNGMSENDITLLDGTEVTKKEPNIQCHSAIHCKTDAVVDYGIYTRKLKEESQRNGTKFLLGHKLESVENPDDCPVLGFANKEKISSKLVINCAGGYSLDVAKKFSLAMQYSSLHFRGEYWIAREQYTNLVKTNVYSVPNYPDFPFLDPHWIIRSDGKSEVGPNAVPVASPEIYSGYVGDIETFISKLADVVTGSTRKLLLNPEFMNLIAKEWLSSLSKVVMIERVQKFMPKIKPDFFSERGTAGIRTPIITPEGQFLPDVLELEGKASYHILNYNSPGATGAPAYSAYVVKALREKGFLQYAARKTDSIWNFDLL</sequence>
<dbReference type="Gene3D" id="3.30.9.10">
    <property type="entry name" value="D-Amino Acid Oxidase, subunit A, domain 2"/>
    <property type="match status" value="1"/>
</dbReference>
<evidence type="ECO:0000256" key="3">
    <source>
        <dbReference type="ARBA" id="ARBA00022827"/>
    </source>
</evidence>
<feature type="domain" description="FAD dependent oxidoreductase" evidence="6">
    <location>
        <begin position="24"/>
        <end position="421"/>
    </location>
</feature>
<dbReference type="AlphaFoldDB" id="A0A128A1D0"/>
<keyword evidence="8" id="KW-1185">Reference proteome</keyword>
<protein>
    <submittedName>
        <fullName evidence="7">Putative Malate:quinone oxidoreductase (Mqo)</fullName>
    </submittedName>
</protein>
<evidence type="ECO:0000256" key="4">
    <source>
        <dbReference type="ARBA" id="ARBA00023002"/>
    </source>
</evidence>
<dbReference type="KEGG" id="ndv:NDEV_0362"/>
<reference evidence="8" key="1">
    <citation type="submission" date="2015-10" db="EMBL/GenBank/DDBJ databases">
        <authorList>
            <person name="Lehtovirta-Morley L.E."/>
            <person name="Vieille C."/>
        </authorList>
    </citation>
    <scope>NUCLEOTIDE SEQUENCE [LARGE SCALE GENOMIC DNA]</scope>
</reference>
<dbReference type="Proteomes" id="UP000196239">
    <property type="component" value="Chromosome 1"/>
</dbReference>
<evidence type="ECO:0000256" key="2">
    <source>
        <dbReference type="ARBA" id="ARBA00022630"/>
    </source>
</evidence>
<comment type="similarity">
    <text evidence="5">Belongs to the L2HGDH family.</text>
</comment>
<proteinExistence type="inferred from homology"/>
<evidence type="ECO:0000313" key="7">
    <source>
        <dbReference type="EMBL" id="CUR51127.1"/>
    </source>
</evidence>
<evidence type="ECO:0000313" key="8">
    <source>
        <dbReference type="Proteomes" id="UP000196239"/>
    </source>
</evidence>
<comment type="cofactor">
    <cofactor evidence="1">
        <name>FAD</name>
        <dbReference type="ChEBI" id="CHEBI:57692"/>
    </cofactor>
</comment>
<dbReference type="Gene3D" id="3.50.50.60">
    <property type="entry name" value="FAD/NAD(P)-binding domain"/>
    <property type="match status" value="1"/>
</dbReference>
<keyword evidence="3" id="KW-0274">FAD</keyword>
<evidence type="ECO:0000256" key="5">
    <source>
        <dbReference type="ARBA" id="ARBA00037941"/>
    </source>
</evidence>
<dbReference type="GO" id="GO:0047545">
    <property type="term" value="F:(S)-2-hydroxyglutarate dehydrogenase activity"/>
    <property type="evidence" value="ECO:0007669"/>
    <property type="project" value="TreeGrafter"/>
</dbReference>
<evidence type="ECO:0000256" key="1">
    <source>
        <dbReference type="ARBA" id="ARBA00001974"/>
    </source>
</evidence>
<dbReference type="InterPro" id="IPR006076">
    <property type="entry name" value="FAD-dep_OxRdtase"/>
</dbReference>